<dbReference type="Gene3D" id="1.10.1370.30">
    <property type="match status" value="1"/>
</dbReference>
<evidence type="ECO:0000313" key="5">
    <source>
        <dbReference type="Proteomes" id="UP000316801"/>
    </source>
</evidence>
<protein>
    <recommendedName>
        <fullName evidence="1">Metal-dependent carboxypeptidase</fullName>
        <ecNumber evidence="1">3.4.17.19</ecNumber>
    </recommendedName>
</protein>
<keyword evidence="5" id="KW-1185">Reference proteome</keyword>
<comment type="caution">
    <text evidence="4">The sequence shown here is derived from an EMBL/GenBank/DDBJ whole genome shotgun (WGS) entry which is preliminary data.</text>
</comment>
<keyword evidence="1" id="KW-0378">Hydrolase</keyword>
<dbReference type="CDD" id="cd06460">
    <property type="entry name" value="M32_Taq"/>
    <property type="match status" value="1"/>
</dbReference>
<dbReference type="EMBL" id="VJMG01000010">
    <property type="protein sequence ID" value="TRL41353.1"/>
    <property type="molecule type" value="Genomic_DNA"/>
</dbReference>
<keyword evidence="1 2" id="KW-0479">Metal-binding</keyword>
<accession>A0A549TFR9</accession>
<evidence type="ECO:0000313" key="4">
    <source>
        <dbReference type="EMBL" id="TRL41353.1"/>
    </source>
</evidence>
<dbReference type="GO" id="GO:0046872">
    <property type="term" value="F:metal ion binding"/>
    <property type="evidence" value="ECO:0007669"/>
    <property type="project" value="UniProtKB-KW"/>
</dbReference>
<dbReference type="PRINTS" id="PR00998">
    <property type="entry name" value="CRBOXYPTASET"/>
</dbReference>
<comment type="similarity">
    <text evidence="1">Belongs to the peptidase M32 family.</text>
</comment>
<dbReference type="EC" id="3.4.17.19" evidence="1"/>
<comment type="catalytic activity">
    <reaction evidence="1">
        <text>Release of a C-terminal amino acid with broad specificity, except for -Pro.</text>
        <dbReference type="EC" id="3.4.17.19"/>
    </reaction>
</comment>
<dbReference type="Pfam" id="PF02074">
    <property type="entry name" value="Peptidase_M32"/>
    <property type="match status" value="1"/>
</dbReference>
<comment type="function">
    <text evidence="1">Broad specificity carboxypetidase that releases amino acids sequentially from the C-terminus, including neutral, aromatic, polar and basic residues.</text>
</comment>
<sequence>MDAMGKVNDLLNAESILKWDARTMMPPGGAVTRGKQVSTLAVLARDLLVSDDTRRKLDAAAREMAAKPEDAVEQVMIAQARAAIDYHLAIPASLLQRRTELGSIGQVVWAKARAENDFASFAPILEQTVALNREMAEVIGYSEHPYDALMFRFEPGETVATLKTLFGRLREALLPLVRAIGEKPEPRFDFLRRHYPIDRQHQFALKMAETVGYDLNRGRLDTTVHPFEVSFTRNDVRITTRFNPTYMPASLFGALHEAGHGLYEQGVDDAYTRTPFATDLVGLYAVGGVSFGAHESQSRLWENHVGRARAFWNIHFATAQEFYPEQLGDVTAEEFYRAINRCKPGFIRVEADELTYDFHVMLRTDIEAALIDGSLKVKDLPEAWNAKIKEYLGLDVPNDTLGVLQDVHWSSGQIGTFCNYTIGNVMAGQLFETASRDPVIAEGLSSGNYDPLRAFMVEHVHQHGRRYSRDTLLVKATGRPLDPEPYIAHLTRKYSELYEL</sequence>
<evidence type="ECO:0000256" key="2">
    <source>
        <dbReference type="PIRSR" id="PIRSR006615-1"/>
    </source>
</evidence>
<name>A0A549TFR9_9HYPH</name>
<feature type="active site" description="Proton donor/acceptor" evidence="3">
    <location>
        <position position="257"/>
    </location>
</feature>
<keyword evidence="1" id="KW-0482">Metalloprotease</keyword>
<organism evidence="4 5">
    <name type="scientific">Rhizobium straminoryzae</name>
    <dbReference type="NCBI Taxonomy" id="1387186"/>
    <lineage>
        <taxon>Bacteria</taxon>
        <taxon>Pseudomonadati</taxon>
        <taxon>Pseudomonadota</taxon>
        <taxon>Alphaproteobacteria</taxon>
        <taxon>Hyphomicrobiales</taxon>
        <taxon>Rhizobiaceae</taxon>
        <taxon>Rhizobium/Agrobacterium group</taxon>
        <taxon>Rhizobium</taxon>
    </lineage>
</organism>
<dbReference type="AlphaFoldDB" id="A0A549TFR9"/>
<dbReference type="InterPro" id="IPR001333">
    <property type="entry name" value="Peptidase_M32_Taq"/>
</dbReference>
<evidence type="ECO:0000256" key="3">
    <source>
        <dbReference type="PIRSR" id="PIRSR006615-2"/>
    </source>
</evidence>
<dbReference type="PANTHER" id="PTHR34217">
    <property type="entry name" value="METAL-DEPENDENT CARBOXYPEPTIDASE"/>
    <property type="match status" value="1"/>
</dbReference>
<keyword evidence="2" id="KW-0862">Zinc</keyword>
<feature type="binding site" evidence="2">
    <location>
        <position position="295"/>
    </location>
    <ligand>
        <name>Zn(2+)</name>
        <dbReference type="ChEBI" id="CHEBI:29105"/>
        <note>catalytic</note>
    </ligand>
</feature>
<dbReference type="PROSITE" id="PS52034">
    <property type="entry name" value="PEPTIDASE_M32"/>
    <property type="match status" value="1"/>
</dbReference>
<reference evidence="4 5" key="1">
    <citation type="submission" date="2019-07" db="EMBL/GenBank/DDBJ databases">
        <title>Ln-dependent methylotrophs.</title>
        <authorList>
            <person name="Tani A."/>
        </authorList>
    </citation>
    <scope>NUCLEOTIDE SEQUENCE [LARGE SCALE GENOMIC DNA]</scope>
    <source>
        <strain evidence="4 5">SM12</strain>
    </source>
</reference>
<dbReference type="PIRSF" id="PIRSF006615">
    <property type="entry name" value="Zn_crbxpep_Taq"/>
    <property type="match status" value="1"/>
</dbReference>
<evidence type="ECO:0000256" key="1">
    <source>
        <dbReference type="PIRNR" id="PIRNR006615"/>
    </source>
</evidence>
<dbReference type="GO" id="GO:0006508">
    <property type="term" value="P:proteolysis"/>
    <property type="evidence" value="ECO:0007669"/>
    <property type="project" value="UniProtKB-UniRule"/>
</dbReference>
<dbReference type="GO" id="GO:0004181">
    <property type="term" value="F:metallocarboxypeptidase activity"/>
    <property type="evidence" value="ECO:0007669"/>
    <property type="project" value="UniProtKB-UniRule"/>
</dbReference>
<gene>
    <name evidence="4" type="ORF">FNA46_04530</name>
</gene>
<keyword evidence="1 4" id="KW-0121">Carboxypeptidase</keyword>
<dbReference type="SUPFAM" id="SSF55486">
    <property type="entry name" value="Metalloproteases ('zincins'), catalytic domain"/>
    <property type="match status" value="1"/>
</dbReference>
<dbReference type="Proteomes" id="UP000316801">
    <property type="component" value="Unassembled WGS sequence"/>
</dbReference>
<proteinExistence type="inferred from homology"/>
<feature type="binding site" evidence="2">
    <location>
        <position position="256"/>
    </location>
    <ligand>
        <name>Zn(2+)</name>
        <dbReference type="ChEBI" id="CHEBI:29105"/>
        <note>catalytic</note>
    </ligand>
</feature>
<feature type="binding site" evidence="2">
    <location>
        <position position="260"/>
    </location>
    <ligand>
        <name>Zn(2+)</name>
        <dbReference type="ChEBI" id="CHEBI:29105"/>
        <note>catalytic</note>
    </ligand>
</feature>
<comment type="cofactor">
    <cofactor evidence="2">
        <name>Zn(2+)</name>
        <dbReference type="ChEBI" id="CHEBI:29105"/>
    </cofactor>
    <text evidence="2">Binds 1 zinc ion per subunit.</text>
</comment>
<dbReference type="PANTHER" id="PTHR34217:SF1">
    <property type="entry name" value="CARBOXYPEPTIDASE 1"/>
    <property type="match status" value="1"/>
</dbReference>
<keyword evidence="1" id="KW-0645">Protease</keyword>